<evidence type="ECO:0000313" key="4">
    <source>
        <dbReference type="EMBL" id="CAB4999323.1"/>
    </source>
</evidence>
<dbReference type="EMBL" id="CAFBOK010000278">
    <property type="protein sequence ID" value="CAB4999323.1"/>
    <property type="molecule type" value="Genomic_DNA"/>
</dbReference>
<organism evidence="2">
    <name type="scientific">freshwater metagenome</name>
    <dbReference type="NCBI Taxonomy" id="449393"/>
    <lineage>
        <taxon>unclassified sequences</taxon>
        <taxon>metagenomes</taxon>
        <taxon>ecological metagenomes</taxon>
    </lineage>
</organism>
<dbReference type="AlphaFoldDB" id="A0A6J6G9L4"/>
<feature type="compositionally biased region" description="Polar residues" evidence="1">
    <location>
        <begin position="86"/>
        <end position="97"/>
    </location>
</feature>
<feature type="compositionally biased region" description="Basic and acidic residues" evidence="1">
    <location>
        <begin position="70"/>
        <end position="85"/>
    </location>
</feature>
<sequence length="180" mass="19601">MLALRHGSTGAIAMRKSNVSPMGMVMRLKYGTPTDTRSLFKASTASGNNVPNKITNANAAKRTLFAKNAPSREKGESIRPGDRSRSPLQPMSPTVAKTMSAKKPISAIPILEVVNAWTDSSTPERVIHVPRIVRANVAHKSEMFHTRNMPRRSCTKTECKYAVPVSHGRNDAFSTGSQAQ</sequence>
<accession>A0A6J6G9L4</accession>
<name>A0A6J6G9L4_9ZZZZ</name>
<dbReference type="EMBL" id="CAEZTY010000087">
    <property type="protein sequence ID" value="CAB4596469.1"/>
    <property type="molecule type" value="Genomic_DNA"/>
</dbReference>
<evidence type="ECO:0000313" key="2">
    <source>
        <dbReference type="EMBL" id="CAB4596469.1"/>
    </source>
</evidence>
<protein>
    <submittedName>
        <fullName evidence="2">Unannotated protein</fullName>
    </submittedName>
</protein>
<feature type="region of interest" description="Disordered" evidence="1">
    <location>
        <begin position="65"/>
        <end position="100"/>
    </location>
</feature>
<evidence type="ECO:0000313" key="3">
    <source>
        <dbReference type="EMBL" id="CAB4961426.1"/>
    </source>
</evidence>
<reference evidence="2" key="1">
    <citation type="submission" date="2020-05" db="EMBL/GenBank/DDBJ databases">
        <authorList>
            <person name="Chiriac C."/>
            <person name="Salcher M."/>
            <person name="Ghai R."/>
            <person name="Kavagutti S V."/>
        </authorList>
    </citation>
    <scope>NUCLEOTIDE SEQUENCE</scope>
</reference>
<proteinExistence type="predicted"/>
<gene>
    <name evidence="2" type="ORF">UFOPK1762_01653</name>
    <name evidence="3" type="ORF">UFOPK3785_01511</name>
    <name evidence="4" type="ORF">UFOPK3927_01777</name>
</gene>
<dbReference type="EMBL" id="CAFBNJ010000092">
    <property type="protein sequence ID" value="CAB4961426.1"/>
    <property type="molecule type" value="Genomic_DNA"/>
</dbReference>
<evidence type="ECO:0000256" key="1">
    <source>
        <dbReference type="SAM" id="MobiDB-lite"/>
    </source>
</evidence>